<dbReference type="InterPro" id="IPR055348">
    <property type="entry name" value="DctQ"/>
</dbReference>
<keyword evidence="3" id="KW-1003">Cell membrane</keyword>
<dbReference type="AlphaFoldDB" id="A0A1H3CK86"/>
<evidence type="ECO:0000256" key="1">
    <source>
        <dbReference type="ARBA" id="ARBA00004429"/>
    </source>
</evidence>
<dbReference type="PANTHER" id="PTHR35011:SF10">
    <property type="entry name" value="TRAP TRANSPORTER SMALL PERMEASE PROTEIN"/>
    <property type="match status" value="1"/>
</dbReference>
<keyword evidence="6 9" id="KW-1133">Transmembrane helix</keyword>
<accession>A0A1H3CK86</accession>
<comment type="similarity">
    <text evidence="8 9">Belongs to the TRAP transporter small permease family.</text>
</comment>
<keyword evidence="4 9" id="KW-0997">Cell inner membrane</keyword>
<dbReference type="PANTHER" id="PTHR35011">
    <property type="entry name" value="2,3-DIKETO-L-GULONATE TRAP TRANSPORTER SMALL PERMEASE PROTEIN YIAM"/>
    <property type="match status" value="1"/>
</dbReference>
<evidence type="ECO:0000256" key="5">
    <source>
        <dbReference type="ARBA" id="ARBA00022692"/>
    </source>
</evidence>
<dbReference type="GO" id="GO:0005886">
    <property type="term" value="C:plasma membrane"/>
    <property type="evidence" value="ECO:0007669"/>
    <property type="project" value="UniProtKB-SubCell"/>
</dbReference>
<keyword evidence="7 9" id="KW-0472">Membrane</keyword>
<dbReference type="InterPro" id="IPR007387">
    <property type="entry name" value="TRAP_DctQ"/>
</dbReference>
<organism evidence="11 12">
    <name type="scientific">Litoreibacter albidus</name>
    <dbReference type="NCBI Taxonomy" id="670155"/>
    <lineage>
        <taxon>Bacteria</taxon>
        <taxon>Pseudomonadati</taxon>
        <taxon>Pseudomonadota</taxon>
        <taxon>Alphaproteobacteria</taxon>
        <taxon>Rhodobacterales</taxon>
        <taxon>Roseobacteraceae</taxon>
        <taxon>Litoreibacter</taxon>
    </lineage>
</organism>
<evidence type="ECO:0000313" key="11">
    <source>
        <dbReference type="EMBL" id="SDX54515.1"/>
    </source>
</evidence>
<evidence type="ECO:0000256" key="8">
    <source>
        <dbReference type="ARBA" id="ARBA00038436"/>
    </source>
</evidence>
<dbReference type="GO" id="GO:0015740">
    <property type="term" value="P:C4-dicarboxylate transport"/>
    <property type="evidence" value="ECO:0007669"/>
    <property type="project" value="TreeGrafter"/>
</dbReference>
<evidence type="ECO:0000256" key="6">
    <source>
        <dbReference type="ARBA" id="ARBA00022989"/>
    </source>
</evidence>
<protein>
    <recommendedName>
        <fullName evidence="9">TRAP transporter small permease protein</fullName>
    </recommendedName>
</protein>
<evidence type="ECO:0000256" key="4">
    <source>
        <dbReference type="ARBA" id="ARBA00022519"/>
    </source>
</evidence>
<keyword evidence="2 9" id="KW-0813">Transport</keyword>
<evidence type="ECO:0000256" key="3">
    <source>
        <dbReference type="ARBA" id="ARBA00022475"/>
    </source>
</evidence>
<reference evidence="12" key="1">
    <citation type="submission" date="2016-10" db="EMBL/GenBank/DDBJ databases">
        <authorList>
            <person name="Varghese N."/>
            <person name="Submissions S."/>
        </authorList>
    </citation>
    <scope>NUCLEOTIDE SEQUENCE [LARGE SCALE GENOMIC DNA]</scope>
    <source>
        <strain evidence="12">DSM 26922</strain>
    </source>
</reference>
<name>A0A1H3CK86_9RHOB</name>
<comment type="subunit">
    <text evidence="9">The complex comprises the extracytoplasmic solute receptor protein and the two transmembrane proteins.</text>
</comment>
<feature type="transmembrane region" description="Helical" evidence="9">
    <location>
        <begin position="52"/>
        <end position="69"/>
    </location>
</feature>
<dbReference type="OrthoDB" id="4250245at2"/>
<evidence type="ECO:0000313" key="12">
    <source>
        <dbReference type="Proteomes" id="UP000199441"/>
    </source>
</evidence>
<evidence type="ECO:0000256" key="2">
    <source>
        <dbReference type="ARBA" id="ARBA00022448"/>
    </source>
</evidence>
<feature type="transmembrane region" description="Helical" evidence="9">
    <location>
        <begin position="137"/>
        <end position="155"/>
    </location>
</feature>
<comment type="subcellular location">
    <subcellularLocation>
        <location evidence="1 9">Cell inner membrane</location>
        <topology evidence="1 9">Multi-pass membrane protein</topology>
    </subcellularLocation>
</comment>
<keyword evidence="12" id="KW-1185">Reference proteome</keyword>
<dbReference type="Pfam" id="PF04290">
    <property type="entry name" value="DctQ"/>
    <property type="match status" value="1"/>
</dbReference>
<sequence>MHRATRFVGQLAALQLAISAIAVLAILVTVSMDVVMRAAFNAPFSSTIEIVSYYYMIPMAFLPLAMLELRGEHIDTELLYNLMPSPVQKLSTLVAGMLACLIYAVLTYYSFKQAMTSTTAGELAMGVNLLPIWPVRWIMPVAFFMGIIAALLLTLQRLFNTGADHE</sequence>
<dbReference type="EMBL" id="FNOI01000009">
    <property type="protein sequence ID" value="SDX54515.1"/>
    <property type="molecule type" value="Genomic_DNA"/>
</dbReference>
<evidence type="ECO:0000259" key="10">
    <source>
        <dbReference type="Pfam" id="PF04290"/>
    </source>
</evidence>
<evidence type="ECO:0000256" key="7">
    <source>
        <dbReference type="ARBA" id="ARBA00023136"/>
    </source>
</evidence>
<dbReference type="STRING" id="670155.SAMN04488001_3463"/>
<dbReference type="RefSeq" id="WP_089948336.1">
    <property type="nucleotide sequence ID" value="NZ_FNOI01000009.1"/>
</dbReference>
<proteinExistence type="inferred from homology"/>
<keyword evidence="5 9" id="KW-0812">Transmembrane</keyword>
<dbReference type="Proteomes" id="UP000199441">
    <property type="component" value="Unassembled WGS sequence"/>
</dbReference>
<comment type="function">
    <text evidence="9">Part of the tripartite ATP-independent periplasmic (TRAP) transport system.</text>
</comment>
<evidence type="ECO:0000256" key="9">
    <source>
        <dbReference type="RuleBase" id="RU369079"/>
    </source>
</evidence>
<feature type="domain" description="Tripartite ATP-independent periplasmic transporters DctQ component" evidence="10">
    <location>
        <begin position="26"/>
        <end position="157"/>
    </location>
</feature>
<feature type="transmembrane region" description="Helical" evidence="9">
    <location>
        <begin position="90"/>
        <end position="111"/>
    </location>
</feature>
<gene>
    <name evidence="11" type="ORF">SAMN04488001_3463</name>
</gene>
<dbReference type="GO" id="GO:0022857">
    <property type="term" value="F:transmembrane transporter activity"/>
    <property type="evidence" value="ECO:0007669"/>
    <property type="project" value="UniProtKB-UniRule"/>
</dbReference>
<feature type="transmembrane region" description="Helical" evidence="9">
    <location>
        <begin position="12"/>
        <end position="32"/>
    </location>
</feature>